<name>A0AAW1Q0T2_9CHLO</name>
<dbReference type="PROSITE" id="PS50830">
    <property type="entry name" value="TNASE_3"/>
    <property type="match status" value="1"/>
</dbReference>
<gene>
    <name evidence="2" type="ORF">WJX73_009878</name>
</gene>
<dbReference type="AlphaFoldDB" id="A0AAW1Q0T2"/>
<dbReference type="InterPro" id="IPR016071">
    <property type="entry name" value="Staphylococal_nuclease_OB-fold"/>
</dbReference>
<dbReference type="Gene3D" id="2.40.50.90">
    <property type="match status" value="1"/>
</dbReference>
<dbReference type="SMART" id="SM00318">
    <property type="entry name" value="SNc"/>
    <property type="match status" value="1"/>
</dbReference>
<dbReference type="Proteomes" id="UP001465755">
    <property type="component" value="Unassembled WGS sequence"/>
</dbReference>
<dbReference type="SUPFAM" id="SSF50199">
    <property type="entry name" value="Staphylococcal nuclease"/>
    <property type="match status" value="1"/>
</dbReference>
<feature type="domain" description="TNase-like" evidence="1">
    <location>
        <begin position="7"/>
        <end position="124"/>
    </location>
</feature>
<accession>A0AAW1Q0T2</accession>
<dbReference type="Pfam" id="PF00565">
    <property type="entry name" value="SNase"/>
    <property type="match status" value="1"/>
</dbReference>
<evidence type="ECO:0000313" key="3">
    <source>
        <dbReference type="Proteomes" id="UP001465755"/>
    </source>
</evidence>
<evidence type="ECO:0000313" key="2">
    <source>
        <dbReference type="EMBL" id="KAK9814039.1"/>
    </source>
</evidence>
<dbReference type="InterPro" id="IPR035437">
    <property type="entry name" value="SNase_OB-fold_sf"/>
</dbReference>
<dbReference type="PANTHER" id="PTHR12302">
    <property type="entry name" value="EBNA2 BINDING PROTEIN P100"/>
    <property type="match status" value="1"/>
</dbReference>
<comment type="caution">
    <text evidence="2">The sequence shown here is derived from an EMBL/GenBank/DDBJ whole genome shotgun (WGS) entry which is preliminary data.</text>
</comment>
<keyword evidence="3" id="KW-1185">Reference proteome</keyword>
<dbReference type="EMBL" id="JALJOQ010000002">
    <property type="protein sequence ID" value="KAK9814039.1"/>
    <property type="molecule type" value="Genomic_DNA"/>
</dbReference>
<organism evidence="2 3">
    <name type="scientific">Symbiochloris irregularis</name>
    <dbReference type="NCBI Taxonomy" id="706552"/>
    <lineage>
        <taxon>Eukaryota</taxon>
        <taxon>Viridiplantae</taxon>
        <taxon>Chlorophyta</taxon>
        <taxon>core chlorophytes</taxon>
        <taxon>Trebouxiophyceae</taxon>
        <taxon>Trebouxiales</taxon>
        <taxon>Trebouxiaceae</taxon>
        <taxon>Symbiochloris</taxon>
    </lineage>
</organism>
<evidence type="ECO:0000259" key="1">
    <source>
        <dbReference type="PROSITE" id="PS50830"/>
    </source>
</evidence>
<protein>
    <recommendedName>
        <fullName evidence="1">TNase-like domain-containing protein</fullName>
    </recommendedName>
</protein>
<proteinExistence type="predicted"/>
<dbReference type="PANTHER" id="PTHR12302:SF26">
    <property type="entry name" value="BLR1266 PROTEIN"/>
    <property type="match status" value="1"/>
</dbReference>
<sequence length="146" mass="16407">MIQGSARVIDGDTLQVDGKRVRLFAIDAPEIKQTCTDKRGFDYTCGRAAARALQTAVGHSPVLCTSRQLDQYGRTVAECHNSQRQDLGHLMVAKGHAIAYSRYSNKYVLDETKAKQQKLGIWQGKFEIPATWRKKQHDLQSDKSDL</sequence>
<reference evidence="2 3" key="1">
    <citation type="journal article" date="2024" name="Nat. Commun.">
        <title>Phylogenomics reveals the evolutionary origins of lichenization in chlorophyte algae.</title>
        <authorList>
            <person name="Puginier C."/>
            <person name="Libourel C."/>
            <person name="Otte J."/>
            <person name="Skaloud P."/>
            <person name="Haon M."/>
            <person name="Grisel S."/>
            <person name="Petersen M."/>
            <person name="Berrin J.G."/>
            <person name="Delaux P.M."/>
            <person name="Dal Grande F."/>
            <person name="Keller J."/>
        </authorList>
    </citation>
    <scope>NUCLEOTIDE SEQUENCE [LARGE SCALE GENOMIC DNA]</scope>
    <source>
        <strain evidence="2 3">SAG 2036</strain>
    </source>
</reference>